<dbReference type="EMBL" id="VGIY01000444">
    <property type="protein sequence ID" value="MBM3318683.1"/>
    <property type="molecule type" value="Genomic_DNA"/>
</dbReference>
<gene>
    <name evidence="1" type="ORF">FJY75_12605</name>
</gene>
<protein>
    <submittedName>
        <fullName evidence="1">Uncharacterized protein</fullName>
    </submittedName>
</protein>
<organism evidence="1 2">
    <name type="scientific">Eiseniibacteriota bacterium</name>
    <dbReference type="NCBI Taxonomy" id="2212470"/>
    <lineage>
        <taxon>Bacteria</taxon>
        <taxon>Candidatus Eiseniibacteriota</taxon>
    </lineage>
</organism>
<dbReference type="AlphaFoldDB" id="A0A937XA44"/>
<name>A0A937XA44_UNCEI</name>
<dbReference type="Proteomes" id="UP000748308">
    <property type="component" value="Unassembled WGS sequence"/>
</dbReference>
<accession>A0A937XA44</accession>
<comment type="caution">
    <text evidence="1">The sequence shown here is derived from an EMBL/GenBank/DDBJ whole genome shotgun (WGS) entry which is preliminary data.</text>
</comment>
<reference evidence="1" key="1">
    <citation type="submission" date="2019-03" db="EMBL/GenBank/DDBJ databases">
        <title>Lake Tanganyika Metagenome-Assembled Genomes (MAGs).</title>
        <authorList>
            <person name="Tran P."/>
        </authorList>
    </citation>
    <scope>NUCLEOTIDE SEQUENCE</scope>
    <source>
        <strain evidence="1">M_DeepCast_400m_m2_100</strain>
    </source>
</reference>
<evidence type="ECO:0000313" key="1">
    <source>
        <dbReference type="EMBL" id="MBM3318683.1"/>
    </source>
</evidence>
<evidence type="ECO:0000313" key="2">
    <source>
        <dbReference type="Proteomes" id="UP000748308"/>
    </source>
</evidence>
<proteinExistence type="predicted"/>
<sequence>MSDAADGLHSSGRVRHRGLAAGRWWELTVCEQMGHVGSEVGRALDWWERNPKIAQGALERALELLDLTLDDPRHRRSVARLREIARAREVLLDFLVGENEYGSTGPGLRRYFDVFARAAARGK</sequence>